<evidence type="ECO:0000256" key="5">
    <source>
        <dbReference type="ARBA" id="ARBA00022989"/>
    </source>
</evidence>
<evidence type="ECO:0000313" key="10">
    <source>
        <dbReference type="EMBL" id="SMC45249.1"/>
    </source>
</evidence>
<evidence type="ECO:0000256" key="6">
    <source>
        <dbReference type="ARBA" id="ARBA00023136"/>
    </source>
</evidence>
<evidence type="ECO:0000256" key="3">
    <source>
        <dbReference type="ARBA" id="ARBA00022475"/>
    </source>
</evidence>
<evidence type="ECO:0000259" key="9">
    <source>
        <dbReference type="PROSITE" id="PS50928"/>
    </source>
</evidence>
<keyword evidence="4 7" id="KW-0812">Transmembrane</keyword>
<dbReference type="InterPro" id="IPR050366">
    <property type="entry name" value="BP-dependent_transpt_permease"/>
</dbReference>
<dbReference type="GO" id="GO:0055085">
    <property type="term" value="P:transmembrane transport"/>
    <property type="evidence" value="ECO:0007669"/>
    <property type="project" value="InterPro"/>
</dbReference>
<keyword evidence="3" id="KW-1003">Cell membrane</keyword>
<dbReference type="CDD" id="cd06261">
    <property type="entry name" value="TM_PBP2"/>
    <property type="match status" value="1"/>
</dbReference>
<feature type="transmembrane region" description="Helical" evidence="7">
    <location>
        <begin position="161"/>
        <end position="179"/>
    </location>
</feature>
<keyword evidence="6 7" id="KW-0472">Membrane</keyword>
<evidence type="ECO:0000256" key="4">
    <source>
        <dbReference type="ARBA" id="ARBA00022692"/>
    </source>
</evidence>
<protein>
    <submittedName>
        <fullName evidence="10">Oligopeptide transport system permease protein</fullName>
    </submittedName>
</protein>
<evidence type="ECO:0000256" key="1">
    <source>
        <dbReference type="ARBA" id="ARBA00004651"/>
    </source>
</evidence>
<feature type="transmembrane region" description="Helical" evidence="7">
    <location>
        <begin position="58"/>
        <end position="78"/>
    </location>
</feature>
<comment type="similarity">
    <text evidence="7">Belongs to the binding-protein-dependent transport system permease family.</text>
</comment>
<organism evidence="10 11">
    <name type="scientific">Janibacter indicus</name>
    <dbReference type="NCBI Taxonomy" id="857417"/>
    <lineage>
        <taxon>Bacteria</taxon>
        <taxon>Bacillati</taxon>
        <taxon>Actinomycetota</taxon>
        <taxon>Actinomycetes</taxon>
        <taxon>Micrococcales</taxon>
        <taxon>Intrasporangiaceae</taxon>
        <taxon>Janibacter</taxon>
    </lineage>
</organism>
<evidence type="ECO:0000256" key="7">
    <source>
        <dbReference type="RuleBase" id="RU363032"/>
    </source>
</evidence>
<sequence length="334" mass="36062">MTDDNATRDVAPEARPGNDEMGATTTREAAVAADVTQESGQARSLTSDAFASLRRNPLFWISSVLILVFVLMAVWPSLFTPYDLKFNDLSRAHEGPSGEHWFGTDTQGQDIYTRSVYGARASILVGVLAATGVLLLGSFLGLIAGYVGGIVDTLISRLGDIFFAIPLLLAGIIFLSAVRERPSILGLKTDSYFGVVIQVVLVFMIFGWPSLMRLMRSSVIQVKPNDYVQAARALGASPMRIIRRHVLPNAMAPAIVVSTINLGAYITAEATLSFLGIGLVPPTVSWGVMISDALVPLRSYPHILFFPALFLSLAVLAFIMLGDAVRDAFDPKSR</sequence>
<keyword evidence="5 7" id="KW-1133">Transmembrane helix</keyword>
<dbReference type="GO" id="GO:0005886">
    <property type="term" value="C:plasma membrane"/>
    <property type="evidence" value="ECO:0007669"/>
    <property type="project" value="UniProtKB-SubCell"/>
</dbReference>
<feature type="transmembrane region" description="Helical" evidence="7">
    <location>
        <begin position="303"/>
        <end position="322"/>
    </location>
</feature>
<feature type="transmembrane region" description="Helical" evidence="7">
    <location>
        <begin position="191"/>
        <end position="211"/>
    </location>
</feature>
<keyword evidence="2 7" id="KW-0813">Transport</keyword>
<dbReference type="Pfam" id="PF00528">
    <property type="entry name" value="BPD_transp_1"/>
    <property type="match status" value="1"/>
</dbReference>
<feature type="transmembrane region" description="Helical" evidence="7">
    <location>
        <begin position="123"/>
        <end position="149"/>
    </location>
</feature>
<feature type="compositionally biased region" description="Basic and acidic residues" evidence="8">
    <location>
        <begin position="1"/>
        <end position="18"/>
    </location>
</feature>
<dbReference type="SUPFAM" id="SSF161098">
    <property type="entry name" value="MetI-like"/>
    <property type="match status" value="1"/>
</dbReference>
<dbReference type="InterPro" id="IPR000515">
    <property type="entry name" value="MetI-like"/>
</dbReference>
<evidence type="ECO:0000313" key="11">
    <source>
        <dbReference type="Proteomes" id="UP000192634"/>
    </source>
</evidence>
<comment type="subcellular location">
    <subcellularLocation>
        <location evidence="1 7">Cell membrane</location>
        <topology evidence="1 7">Multi-pass membrane protein</topology>
    </subcellularLocation>
</comment>
<proteinExistence type="inferred from homology"/>
<gene>
    <name evidence="10" type="ORF">SAMN06296429_103248</name>
</gene>
<dbReference type="InterPro" id="IPR025966">
    <property type="entry name" value="OppC_N"/>
</dbReference>
<dbReference type="Pfam" id="PF12911">
    <property type="entry name" value="OppC_N"/>
    <property type="match status" value="1"/>
</dbReference>
<dbReference type="PANTHER" id="PTHR43386:SF6">
    <property type="entry name" value="ABC TRANSPORTER PERMEASE PROTEIN"/>
    <property type="match status" value="1"/>
</dbReference>
<accession>A0A1W1Z9Z0</accession>
<dbReference type="RefSeq" id="WP_200811151.1">
    <property type="nucleotide sequence ID" value="NZ_CP013290.1"/>
</dbReference>
<name>A0A1W1Z9Z0_9MICO</name>
<dbReference type="Proteomes" id="UP000192634">
    <property type="component" value="Unassembled WGS sequence"/>
</dbReference>
<dbReference type="PANTHER" id="PTHR43386">
    <property type="entry name" value="OLIGOPEPTIDE TRANSPORT SYSTEM PERMEASE PROTEIN APPC"/>
    <property type="match status" value="1"/>
</dbReference>
<reference evidence="10 11" key="1">
    <citation type="submission" date="2017-04" db="EMBL/GenBank/DDBJ databases">
        <authorList>
            <person name="Afonso C.L."/>
            <person name="Miller P.J."/>
            <person name="Scott M.A."/>
            <person name="Spackman E."/>
            <person name="Goraichik I."/>
            <person name="Dimitrov K.M."/>
            <person name="Suarez D.L."/>
            <person name="Swayne D.E."/>
        </authorList>
    </citation>
    <scope>NUCLEOTIDE SEQUENCE [LARGE SCALE GENOMIC DNA]</scope>
    <source>
        <strain evidence="10 11">CGMCC 1.12511</strain>
    </source>
</reference>
<dbReference type="EMBL" id="FWXN01000003">
    <property type="protein sequence ID" value="SMC45249.1"/>
    <property type="molecule type" value="Genomic_DNA"/>
</dbReference>
<evidence type="ECO:0000256" key="2">
    <source>
        <dbReference type="ARBA" id="ARBA00022448"/>
    </source>
</evidence>
<feature type="domain" description="ABC transmembrane type-1" evidence="9">
    <location>
        <begin position="119"/>
        <end position="322"/>
    </location>
</feature>
<dbReference type="PROSITE" id="PS50928">
    <property type="entry name" value="ABC_TM1"/>
    <property type="match status" value="1"/>
</dbReference>
<feature type="transmembrane region" description="Helical" evidence="7">
    <location>
        <begin position="246"/>
        <end position="266"/>
    </location>
</feature>
<evidence type="ECO:0000256" key="8">
    <source>
        <dbReference type="SAM" id="MobiDB-lite"/>
    </source>
</evidence>
<dbReference type="Gene3D" id="1.10.3720.10">
    <property type="entry name" value="MetI-like"/>
    <property type="match status" value="1"/>
</dbReference>
<feature type="region of interest" description="Disordered" evidence="8">
    <location>
        <begin position="1"/>
        <end position="24"/>
    </location>
</feature>
<dbReference type="InterPro" id="IPR035906">
    <property type="entry name" value="MetI-like_sf"/>
</dbReference>
<dbReference type="AlphaFoldDB" id="A0A1W1Z9Z0"/>